<evidence type="ECO:0000256" key="1">
    <source>
        <dbReference type="SAM" id="MobiDB-lite"/>
    </source>
</evidence>
<gene>
    <name evidence="3" type="ORF">RRG08_066752</name>
</gene>
<dbReference type="SMART" id="SM01373">
    <property type="entry name" value="MAGE"/>
    <property type="match status" value="1"/>
</dbReference>
<dbReference type="InterPro" id="IPR041898">
    <property type="entry name" value="MAGE_WH1"/>
</dbReference>
<dbReference type="InterPro" id="IPR041899">
    <property type="entry name" value="MAGE_WH2"/>
</dbReference>
<dbReference type="InterPro" id="IPR037445">
    <property type="entry name" value="MAGE"/>
</dbReference>
<evidence type="ECO:0000313" key="3">
    <source>
        <dbReference type="EMBL" id="KAK3701259.1"/>
    </source>
</evidence>
<feature type="compositionally biased region" description="Polar residues" evidence="1">
    <location>
        <begin position="235"/>
        <end position="246"/>
    </location>
</feature>
<dbReference type="GO" id="GO:0005634">
    <property type="term" value="C:nucleus"/>
    <property type="evidence" value="ECO:0007669"/>
    <property type="project" value="TreeGrafter"/>
</dbReference>
<dbReference type="Gene3D" id="1.10.10.1200">
    <property type="entry name" value="MAGE homology domain, winged helix WH1 motif"/>
    <property type="match status" value="1"/>
</dbReference>
<keyword evidence="4" id="KW-1185">Reference proteome</keyword>
<dbReference type="PROSITE" id="PS50838">
    <property type="entry name" value="MAGE"/>
    <property type="match status" value="1"/>
</dbReference>
<evidence type="ECO:0000313" key="4">
    <source>
        <dbReference type="Proteomes" id="UP001283361"/>
    </source>
</evidence>
<dbReference type="Proteomes" id="UP001283361">
    <property type="component" value="Unassembled WGS sequence"/>
</dbReference>
<feature type="region of interest" description="Disordered" evidence="1">
    <location>
        <begin position="235"/>
        <end position="258"/>
    </location>
</feature>
<dbReference type="Gene3D" id="1.10.10.1210">
    <property type="entry name" value="MAGE homology domain, winged helix WH2 motif"/>
    <property type="match status" value="1"/>
</dbReference>
<accession>A0AAE0XPA8</accession>
<protein>
    <recommendedName>
        <fullName evidence="2">MAGE domain-containing protein</fullName>
    </recommendedName>
</protein>
<reference evidence="3" key="1">
    <citation type="journal article" date="2023" name="G3 (Bethesda)">
        <title>A reference genome for the long-term kleptoplast-retaining sea slug Elysia crispata morphotype clarki.</title>
        <authorList>
            <person name="Eastman K.E."/>
            <person name="Pendleton A.L."/>
            <person name="Shaikh M.A."/>
            <person name="Suttiyut T."/>
            <person name="Ogas R."/>
            <person name="Tomko P."/>
            <person name="Gavelis G."/>
            <person name="Widhalm J.R."/>
            <person name="Wisecaver J.H."/>
        </authorList>
    </citation>
    <scope>NUCLEOTIDE SEQUENCE</scope>
    <source>
        <strain evidence="3">ECLA1</strain>
    </source>
</reference>
<comment type="caution">
    <text evidence="3">The sequence shown here is derived from an EMBL/GenBank/DDBJ whole genome shotgun (WGS) entry which is preliminary data.</text>
</comment>
<proteinExistence type="predicted"/>
<dbReference type="AlphaFoldDB" id="A0AAE0XPA8"/>
<dbReference type="FunFam" id="1.10.10.1210:FF:000001">
    <property type="entry name" value="melanoma-associated antigen D1"/>
    <property type="match status" value="1"/>
</dbReference>
<dbReference type="PANTHER" id="PTHR11736:SF14">
    <property type="entry name" value="NSE3 HOMOLOG, SMC5-SMC6 COMPLEX COMPONENT"/>
    <property type="match status" value="1"/>
</dbReference>
<dbReference type="EMBL" id="JAWDGP010007896">
    <property type="protein sequence ID" value="KAK3701259.1"/>
    <property type="molecule type" value="Genomic_DNA"/>
</dbReference>
<feature type="domain" description="MAGE" evidence="2">
    <location>
        <begin position="30"/>
        <end position="233"/>
    </location>
</feature>
<evidence type="ECO:0000259" key="2">
    <source>
        <dbReference type="PROSITE" id="PS50838"/>
    </source>
</evidence>
<dbReference type="Pfam" id="PF01454">
    <property type="entry name" value="MAGE"/>
    <property type="match status" value="1"/>
</dbReference>
<dbReference type="PANTHER" id="PTHR11736">
    <property type="entry name" value="MELANOMA-ASSOCIATED ANTIGEN MAGE ANTIGEN"/>
    <property type="match status" value="1"/>
</dbReference>
<sequence>MSLSQAFSQSLGVSQTQGRFGVEISDPVEKEKRVNELVQYMLIMDQKKIPIKKRDINRVILKGQNRAFNGVMEEAAEKLLEVYGFKIIELQDKLKDSYILVNNLELNESQKKLINTNQKDNAEMGLVFVILGMIFMNQNVIHEDEMWHALKKLGIFQDDLHSTFGNVKNLIMKEFVRKGYLRTELNTSTDPPTNDIYWGQRAEHEITKRNMLSMVCDINETQPSDWTYQMQLVMQEDQGSQQQEAENSAVPGPSSSSR</sequence>
<name>A0AAE0XPA8_9GAST</name>
<organism evidence="3 4">
    <name type="scientific">Elysia crispata</name>
    <name type="common">lettuce slug</name>
    <dbReference type="NCBI Taxonomy" id="231223"/>
    <lineage>
        <taxon>Eukaryota</taxon>
        <taxon>Metazoa</taxon>
        <taxon>Spiralia</taxon>
        <taxon>Lophotrochozoa</taxon>
        <taxon>Mollusca</taxon>
        <taxon>Gastropoda</taxon>
        <taxon>Heterobranchia</taxon>
        <taxon>Euthyneura</taxon>
        <taxon>Panpulmonata</taxon>
        <taxon>Sacoglossa</taxon>
        <taxon>Placobranchoidea</taxon>
        <taxon>Plakobranchidae</taxon>
        <taxon>Elysia</taxon>
    </lineage>
</organism>
<dbReference type="InterPro" id="IPR002190">
    <property type="entry name" value="MHD_dom"/>
</dbReference>